<keyword evidence="2" id="KW-1185">Reference proteome</keyword>
<gene>
    <name evidence="1" type="ORF">CLV56_1500</name>
</gene>
<dbReference type="OrthoDB" id="3784097at2"/>
<dbReference type="EMBL" id="PGEZ01000001">
    <property type="protein sequence ID" value="PJJ57273.1"/>
    <property type="molecule type" value="Genomic_DNA"/>
</dbReference>
<name>A0A0B2BTN6_9ACTN</name>
<reference evidence="1 2" key="1">
    <citation type="submission" date="2017-11" db="EMBL/GenBank/DDBJ databases">
        <title>Genomic Encyclopedia of Archaeal and Bacterial Type Strains, Phase II (KMG-II): From Individual Species to Whole Genera.</title>
        <authorList>
            <person name="Goeker M."/>
        </authorList>
    </citation>
    <scope>NUCLEOTIDE SEQUENCE [LARGE SCALE GENOMIC DNA]</scope>
    <source>
        <strain evidence="1 2">DSM 27763</strain>
    </source>
</reference>
<comment type="caution">
    <text evidence="1">The sequence shown here is derived from an EMBL/GenBank/DDBJ whole genome shotgun (WGS) entry which is preliminary data.</text>
</comment>
<dbReference type="AlphaFoldDB" id="A0A0B2BTN6"/>
<sequence>MRRTIAALLVSLSIVAGGALGFVAVDVNDGRALAGQGPAEPSPSSAPAPTVATAVPGYVVPGAIGPVRAGMSVADAVETGYVERDRERERICGQRYYRWTGDLREDLDLYTYQGVVTDVGMLGPRVETPNGITVGDTLRSLRDAYGPDLSGPITLDYGNVGFMVSDGDDWVGFGFEAGPDAIGAASRITLIQVTSGSRPGLMRDGC</sequence>
<dbReference type="Proteomes" id="UP000230842">
    <property type="component" value="Unassembled WGS sequence"/>
</dbReference>
<dbReference type="RefSeq" id="WP_039341719.1">
    <property type="nucleotide sequence ID" value="NZ_PGEZ01000001.1"/>
</dbReference>
<evidence type="ECO:0000313" key="2">
    <source>
        <dbReference type="Proteomes" id="UP000230842"/>
    </source>
</evidence>
<accession>A0A0B2BTN6</accession>
<protein>
    <submittedName>
        <fullName evidence="1">Uncharacterized protein</fullName>
    </submittedName>
</protein>
<proteinExistence type="predicted"/>
<organism evidence="1 2">
    <name type="scientific">Mumia flava</name>
    <dbReference type="NCBI Taxonomy" id="1348852"/>
    <lineage>
        <taxon>Bacteria</taxon>
        <taxon>Bacillati</taxon>
        <taxon>Actinomycetota</taxon>
        <taxon>Actinomycetes</taxon>
        <taxon>Propionibacteriales</taxon>
        <taxon>Nocardioidaceae</taxon>
        <taxon>Mumia</taxon>
    </lineage>
</organism>
<evidence type="ECO:0000313" key="1">
    <source>
        <dbReference type="EMBL" id="PJJ57273.1"/>
    </source>
</evidence>